<name>A0AA96Y4T9_9CYAN</name>
<protein>
    <submittedName>
        <fullName evidence="1">Uncharacterized protein</fullName>
    </submittedName>
</protein>
<dbReference type="EMBL" id="CP053540">
    <property type="protein sequence ID" value="WOB43326.1"/>
    <property type="molecule type" value="Genomic_DNA"/>
</dbReference>
<reference evidence="1" key="1">
    <citation type="submission" date="2020-05" db="EMBL/GenBank/DDBJ databases">
        <authorList>
            <person name="Zhu T."/>
            <person name="Keshari N."/>
            <person name="Lu X."/>
        </authorList>
    </citation>
    <scope>NUCLEOTIDE SEQUENCE</scope>
    <source>
        <strain evidence="1">NK1-22</strain>
    </source>
</reference>
<dbReference type="AlphaFoldDB" id="A0AA96Y4T9"/>
<evidence type="ECO:0000313" key="1">
    <source>
        <dbReference type="EMBL" id="WOB43326.1"/>
    </source>
</evidence>
<accession>A0AA96Y4T9</accession>
<organism evidence="1">
    <name type="scientific">Thermoleptolyngbya oregonensis NK1-22</name>
    <dbReference type="NCBI Taxonomy" id="2547457"/>
    <lineage>
        <taxon>Bacteria</taxon>
        <taxon>Bacillati</taxon>
        <taxon>Cyanobacteriota</taxon>
        <taxon>Cyanophyceae</taxon>
        <taxon>Oculatellales</taxon>
        <taxon>Oculatellaceae</taxon>
        <taxon>Thermoleptolyngbya</taxon>
    </lineage>
</organism>
<proteinExistence type="predicted"/>
<sequence>MKIQLLVLFTGVLLGAGMPLALPRSGPTNLASELGATPCPDIAEVPASDSLRTLELPQFGVAIAIPENFRTRTLPDGTVEILDPGTFEVLHCVEQGGRAIAPRGMYSFRIRSLPNPANLALPDFLRQQGEADPSAQPGNLDAIPVLITRPEPGYTVRAWFKSPDSQTVIVLAESCDCELEYDDMRLWLQRTRPLP</sequence>
<dbReference type="KEGG" id="tog:HNI00_09270"/>
<gene>
    <name evidence="1" type="ORF">HNI00_09270</name>
</gene>
<dbReference type="RefSeq" id="WP_316792699.1">
    <property type="nucleotide sequence ID" value="NZ_CP053540.1"/>
</dbReference>